<comment type="caution">
    <text evidence="4">The sequence shown here is derived from an EMBL/GenBank/DDBJ whole genome shotgun (WGS) entry which is preliminary data.</text>
</comment>
<evidence type="ECO:0000313" key="4">
    <source>
        <dbReference type="EMBL" id="KFX40713.1"/>
    </source>
</evidence>
<organism evidence="4">
    <name type="scientific">Talaromyces marneffei PM1</name>
    <dbReference type="NCBI Taxonomy" id="1077442"/>
    <lineage>
        <taxon>Eukaryota</taxon>
        <taxon>Fungi</taxon>
        <taxon>Dikarya</taxon>
        <taxon>Ascomycota</taxon>
        <taxon>Pezizomycotina</taxon>
        <taxon>Eurotiomycetes</taxon>
        <taxon>Eurotiomycetidae</taxon>
        <taxon>Eurotiales</taxon>
        <taxon>Trichocomaceae</taxon>
        <taxon>Talaromyces</taxon>
        <taxon>Talaromyces sect. Talaromyces</taxon>
    </lineage>
</organism>
<reference key="1">
    <citation type="journal article" date="2014" name="PLoS Genet.">
        <title>Signature Gene Expression Reveals Novel Clues to the Molecular Mechanisms of Dimorphic Transition in Penicillium marneffei.</title>
        <authorList>
            <person name="Yang E."/>
            <person name="Wang G."/>
            <person name="Cai J."/>
            <person name="Woo P.C."/>
            <person name="Lau S.K."/>
            <person name="Yuen K.-Y."/>
            <person name="Chow W.-N."/>
            <person name="Lin X."/>
        </authorList>
    </citation>
    <scope>NUCLEOTIDE SEQUENCE [LARGE SCALE GENOMIC DNA]</scope>
    <source>
        <strain>PM1</strain>
    </source>
</reference>
<dbReference type="GO" id="GO:0005576">
    <property type="term" value="C:extracellular region"/>
    <property type="evidence" value="ECO:0007669"/>
    <property type="project" value="TreeGrafter"/>
</dbReference>
<dbReference type="SUPFAM" id="SSF51445">
    <property type="entry name" value="(Trans)glycosidases"/>
    <property type="match status" value="1"/>
</dbReference>
<dbReference type="PROSITE" id="PS51910">
    <property type="entry name" value="GH18_2"/>
    <property type="match status" value="1"/>
</dbReference>
<keyword evidence="2" id="KW-0326">Glycosidase</keyword>
<evidence type="ECO:0000256" key="2">
    <source>
        <dbReference type="ARBA" id="ARBA00023295"/>
    </source>
</evidence>
<keyword evidence="1" id="KW-0378">Hydrolase</keyword>
<sequence length="161" mass="18366">MRLFGPVNHSSHLVDYRPFLNAVIDGFDLDFENQQMRNLVPFASELRRLFLTDPSKTYLLTVAPQCPYPDRANNELLIGPVHIDAVFVQFYNNYCGVNHFSPLAHEQPDFNFDTWELWAKTISNNSDVKVFMGVLGSKGAAWLDLLWWCHGMGCQPGISQS</sequence>
<dbReference type="GO" id="GO:0005975">
    <property type="term" value="P:carbohydrate metabolic process"/>
    <property type="evidence" value="ECO:0007669"/>
    <property type="project" value="InterPro"/>
</dbReference>
<gene>
    <name evidence="4" type="ORF">GQ26_1340010</name>
</gene>
<dbReference type="AlphaFoldDB" id="A0A093X667"/>
<dbReference type="InterPro" id="IPR017853">
    <property type="entry name" value="GH"/>
</dbReference>
<evidence type="ECO:0000256" key="1">
    <source>
        <dbReference type="ARBA" id="ARBA00022801"/>
    </source>
</evidence>
<dbReference type="Pfam" id="PF00704">
    <property type="entry name" value="Glyco_hydro_18"/>
    <property type="match status" value="1"/>
</dbReference>
<dbReference type="Gene3D" id="3.20.20.80">
    <property type="entry name" value="Glycosidases"/>
    <property type="match status" value="1"/>
</dbReference>
<dbReference type="HOGENOM" id="CLU_1644852_0_0_1"/>
<dbReference type="GO" id="GO:0004568">
    <property type="term" value="F:chitinase activity"/>
    <property type="evidence" value="ECO:0007669"/>
    <property type="project" value="TreeGrafter"/>
</dbReference>
<protein>
    <submittedName>
        <fullName evidence="4">Chitinase 3</fullName>
    </submittedName>
</protein>
<feature type="domain" description="GH18" evidence="3">
    <location>
        <begin position="1"/>
        <end position="161"/>
    </location>
</feature>
<dbReference type="PANTHER" id="PTHR45708">
    <property type="entry name" value="ENDOCHITINASE"/>
    <property type="match status" value="1"/>
</dbReference>
<name>A0A093X667_TALMA</name>
<accession>A0A093X667</accession>
<dbReference type="InterPro" id="IPR001223">
    <property type="entry name" value="Glyco_hydro18_cat"/>
</dbReference>
<dbReference type="EMBL" id="JPOX01000134">
    <property type="protein sequence ID" value="KFX40713.1"/>
    <property type="molecule type" value="Genomic_DNA"/>
</dbReference>
<proteinExistence type="predicted"/>
<dbReference type="PANTHER" id="PTHR45708:SF49">
    <property type="entry name" value="ENDOCHITINASE"/>
    <property type="match status" value="1"/>
</dbReference>
<dbReference type="InterPro" id="IPR050542">
    <property type="entry name" value="Glycosyl_Hydrlase18_Chitinase"/>
</dbReference>
<reference evidence="4" key="2">
    <citation type="journal article" date="2014" name="PLoS Genet.">
        <title>Signature gene expression reveals novel clues to the molecular mechanisms of dimorphic transition in Penicillium marneffei.</title>
        <authorList>
            <person name="Yang E."/>
            <person name="Wang G."/>
            <person name="Cai J."/>
            <person name="Woo P.C."/>
            <person name="Lau S.K."/>
            <person name="Yuen K.-Y."/>
            <person name="Chow W.-N."/>
            <person name="Lin X."/>
        </authorList>
    </citation>
    <scope>NUCLEOTIDE SEQUENCE</scope>
    <source>
        <strain evidence="4">PM1</strain>
    </source>
</reference>
<evidence type="ECO:0000259" key="3">
    <source>
        <dbReference type="PROSITE" id="PS51910"/>
    </source>
</evidence>